<sequence>MKLGSATRFAFAAAALCMAGFTSAQAEPVEMKAAIYTGTPTSPFRTTFDAFVEFANEQGTDELNIASVVGPEAIPTNQQARALADGLVDIVAAPPSYFENLVPGLGGISAPRVTTQEMRTNGAFDAINEFLEPAGIRMVGLYAGDVSFHIFTNEPVRSLDDFKGLRLRTTNTVKALFNALEAEPLQISRGEIYTALERGVANGYSNINSELYGSSWIEVAKYRVGPGFYTPNIAIFMNLERYNGLSEKQRAVIEAAGLYVEGGPSWAMQAAEEAAIERAVTEDGFEVIDLPEEDSAKFLDIAYESTWEQITERAPEFSAKLKPLLLGHE</sequence>
<comment type="similarity">
    <text evidence="1">Belongs to the bacterial solute-binding protein 7 family.</text>
</comment>
<evidence type="ECO:0000256" key="1">
    <source>
        <dbReference type="ARBA" id="ARBA00009023"/>
    </source>
</evidence>
<dbReference type="PANTHER" id="PTHR33376">
    <property type="match status" value="1"/>
</dbReference>
<dbReference type="GO" id="GO:0055085">
    <property type="term" value="P:transmembrane transport"/>
    <property type="evidence" value="ECO:0007669"/>
    <property type="project" value="InterPro"/>
</dbReference>
<evidence type="ECO:0000256" key="2">
    <source>
        <dbReference type="ARBA" id="ARBA00022448"/>
    </source>
</evidence>
<keyword evidence="6" id="KW-1185">Reference proteome</keyword>
<dbReference type="InterPro" id="IPR038404">
    <property type="entry name" value="TRAP_DctP_sf"/>
</dbReference>
<feature type="chain" id="PRO_5035213700" evidence="4">
    <location>
        <begin position="27"/>
        <end position="329"/>
    </location>
</feature>
<evidence type="ECO:0000256" key="3">
    <source>
        <dbReference type="ARBA" id="ARBA00022729"/>
    </source>
</evidence>
<name>A0A8J7S1K8_9PROT</name>
<gene>
    <name evidence="5" type="primary">dctP</name>
    <name evidence="5" type="ORF">KAJ83_16335</name>
</gene>
<dbReference type="NCBIfam" id="NF037995">
    <property type="entry name" value="TRAP_S1"/>
    <property type="match status" value="1"/>
</dbReference>
<protein>
    <submittedName>
        <fullName evidence="5">TRAP transporter substrate-binding protein DctP</fullName>
    </submittedName>
</protein>
<evidence type="ECO:0000256" key="4">
    <source>
        <dbReference type="SAM" id="SignalP"/>
    </source>
</evidence>
<keyword evidence="2" id="KW-0813">Transport</keyword>
<dbReference type="Pfam" id="PF03480">
    <property type="entry name" value="DctP"/>
    <property type="match status" value="1"/>
</dbReference>
<dbReference type="RefSeq" id="WP_210683181.1">
    <property type="nucleotide sequence ID" value="NZ_JAGMWN010000009.1"/>
</dbReference>
<dbReference type="InterPro" id="IPR018389">
    <property type="entry name" value="DctP_fam"/>
</dbReference>
<dbReference type="EMBL" id="JAGMWN010000009">
    <property type="protein sequence ID" value="MBP5858590.1"/>
    <property type="molecule type" value="Genomic_DNA"/>
</dbReference>
<evidence type="ECO:0000313" key="6">
    <source>
        <dbReference type="Proteomes" id="UP000672602"/>
    </source>
</evidence>
<feature type="signal peptide" evidence="4">
    <location>
        <begin position="1"/>
        <end position="26"/>
    </location>
</feature>
<keyword evidence="3 4" id="KW-0732">Signal</keyword>
<comment type="caution">
    <text evidence="5">The sequence shown here is derived from an EMBL/GenBank/DDBJ whole genome shotgun (WGS) entry which is preliminary data.</text>
</comment>
<organism evidence="5 6">
    <name type="scientific">Marivibrio halodurans</name>
    <dbReference type="NCBI Taxonomy" id="2039722"/>
    <lineage>
        <taxon>Bacteria</taxon>
        <taxon>Pseudomonadati</taxon>
        <taxon>Pseudomonadota</taxon>
        <taxon>Alphaproteobacteria</taxon>
        <taxon>Rhodospirillales</taxon>
        <taxon>Rhodospirillaceae</taxon>
        <taxon>Marivibrio</taxon>
    </lineage>
</organism>
<proteinExistence type="inferred from homology"/>
<dbReference type="Proteomes" id="UP000672602">
    <property type="component" value="Unassembled WGS sequence"/>
</dbReference>
<accession>A0A8J7S1K8</accession>
<reference evidence="5" key="1">
    <citation type="submission" date="2021-04" db="EMBL/GenBank/DDBJ databases">
        <authorList>
            <person name="Zhang D.-C."/>
        </authorList>
    </citation>
    <scope>NUCLEOTIDE SEQUENCE</scope>
    <source>
        <strain evidence="5">CGMCC 1.15697</strain>
    </source>
</reference>
<dbReference type="AlphaFoldDB" id="A0A8J7S1K8"/>
<evidence type="ECO:0000313" key="5">
    <source>
        <dbReference type="EMBL" id="MBP5858590.1"/>
    </source>
</evidence>
<dbReference type="Gene3D" id="3.40.190.170">
    <property type="entry name" value="Bacterial extracellular solute-binding protein, family 7"/>
    <property type="match status" value="1"/>
</dbReference>
<dbReference type="PANTHER" id="PTHR33376:SF7">
    <property type="entry name" value="C4-DICARBOXYLATE-BINDING PROTEIN DCTB"/>
    <property type="match status" value="1"/>
</dbReference>